<gene>
    <name evidence="1" type="ORF">UFOVP46_55</name>
</gene>
<protein>
    <submittedName>
        <fullName evidence="1">Uncharacterized protein</fullName>
    </submittedName>
</protein>
<proteinExistence type="predicted"/>
<accession>A0A6J5KML7</accession>
<sequence length="285" mass="32640">MAAPKNDLWKFLDAKAKPSELLGDLERHLQQRPVGDRSTTVLHPSEIIKRDFCRRGSYFLLSGHTKIAEKPPLRLQNIFDEGHYIHAKWQRWFQEMGIIHGKFKCEVCDKVTFGTSPKECEHCGASWKKLVYDEVTMIDKSLRIAGHTDGWIKKKNGEEMLIEIKSIGPGTIRSEAPGLMMDADGDFMKAWSNVKRPFGPHILQGQMYLELMHRMGNPIDKIVFLYELKADQSYKEFSVKRDFELVRHVFENAQKVIDAVEAGVAPECNNNPGGTCKQCDPYKED</sequence>
<organism evidence="1">
    <name type="scientific">uncultured Caudovirales phage</name>
    <dbReference type="NCBI Taxonomy" id="2100421"/>
    <lineage>
        <taxon>Viruses</taxon>
        <taxon>Duplodnaviria</taxon>
        <taxon>Heunggongvirae</taxon>
        <taxon>Uroviricota</taxon>
        <taxon>Caudoviricetes</taxon>
        <taxon>Peduoviridae</taxon>
        <taxon>Maltschvirus</taxon>
        <taxon>Maltschvirus maltsch</taxon>
    </lineage>
</organism>
<name>A0A6J5KML7_9CAUD</name>
<dbReference type="EMBL" id="LR796174">
    <property type="protein sequence ID" value="CAB4123604.1"/>
    <property type="molecule type" value="Genomic_DNA"/>
</dbReference>
<dbReference type="Gene3D" id="3.90.320.10">
    <property type="match status" value="1"/>
</dbReference>
<evidence type="ECO:0000313" key="1">
    <source>
        <dbReference type="EMBL" id="CAB4123604.1"/>
    </source>
</evidence>
<dbReference type="InterPro" id="IPR011604">
    <property type="entry name" value="PDDEXK-like_dom_sf"/>
</dbReference>
<reference evidence="1" key="1">
    <citation type="submission" date="2020-04" db="EMBL/GenBank/DDBJ databases">
        <authorList>
            <person name="Chiriac C."/>
            <person name="Salcher M."/>
            <person name="Ghai R."/>
            <person name="Kavagutti S V."/>
        </authorList>
    </citation>
    <scope>NUCLEOTIDE SEQUENCE</scope>
</reference>